<feature type="compositionally biased region" description="Acidic residues" evidence="1">
    <location>
        <begin position="1302"/>
        <end position="1323"/>
    </location>
</feature>
<gene>
    <name evidence="3" type="ORF">AMAG_02779</name>
</gene>
<dbReference type="InterPro" id="IPR038752">
    <property type="entry name" value="IQCH"/>
</dbReference>
<dbReference type="PANTHER" id="PTHR14465:SF0">
    <property type="entry name" value="IQ DOMAIN-CONTAINING PROTEIN H"/>
    <property type="match status" value="1"/>
</dbReference>
<reference evidence="4" key="2">
    <citation type="submission" date="2009-11" db="EMBL/GenBank/DDBJ databases">
        <title>The Genome Sequence of Allomyces macrogynus strain ATCC 38327.</title>
        <authorList>
            <consortium name="The Broad Institute Genome Sequencing Platform"/>
            <person name="Russ C."/>
            <person name="Cuomo C."/>
            <person name="Shea T."/>
            <person name="Young S.K."/>
            <person name="Zeng Q."/>
            <person name="Koehrsen M."/>
            <person name="Haas B."/>
            <person name="Borodovsky M."/>
            <person name="Guigo R."/>
            <person name="Alvarado L."/>
            <person name="Berlin A."/>
            <person name="Borenstein D."/>
            <person name="Chen Z."/>
            <person name="Engels R."/>
            <person name="Freedman E."/>
            <person name="Gellesch M."/>
            <person name="Goldberg J."/>
            <person name="Griggs A."/>
            <person name="Gujja S."/>
            <person name="Heiman D."/>
            <person name="Hepburn T."/>
            <person name="Howarth C."/>
            <person name="Jen D."/>
            <person name="Larson L."/>
            <person name="Lewis B."/>
            <person name="Mehta T."/>
            <person name="Park D."/>
            <person name="Pearson M."/>
            <person name="Roberts A."/>
            <person name="Saif S."/>
            <person name="Shenoy N."/>
            <person name="Sisk P."/>
            <person name="Stolte C."/>
            <person name="Sykes S."/>
            <person name="Walk T."/>
            <person name="White J."/>
            <person name="Yandava C."/>
            <person name="Burger G."/>
            <person name="Gray M.W."/>
            <person name="Holland P.W.H."/>
            <person name="King N."/>
            <person name="Lang F.B.F."/>
            <person name="Roger A.J."/>
            <person name="Ruiz-Trillo I."/>
            <person name="Lander E."/>
            <person name="Nusbaum C."/>
        </authorList>
    </citation>
    <scope>NUCLEOTIDE SEQUENCE [LARGE SCALE GENOMIC DNA]</scope>
    <source>
        <strain evidence="4">ATCC 38327</strain>
    </source>
</reference>
<dbReference type="PANTHER" id="PTHR14465">
    <property type="entry name" value="IQ DOMAIN-CONTAINING PROTEIN H"/>
    <property type="match status" value="1"/>
</dbReference>
<feature type="region of interest" description="Disordered" evidence="1">
    <location>
        <begin position="83"/>
        <end position="115"/>
    </location>
</feature>
<evidence type="ECO:0000256" key="1">
    <source>
        <dbReference type="SAM" id="MobiDB-lite"/>
    </source>
</evidence>
<evidence type="ECO:0000313" key="4">
    <source>
        <dbReference type="Proteomes" id="UP000054350"/>
    </source>
</evidence>
<dbReference type="Proteomes" id="UP000054350">
    <property type="component" value="Unassembled WGS sequence"/>
</dbReference>
<feature type="domain" description="IQCH-like ATP-grasp" evidence="2">
    <location>
        <begin position="671"/>
        <end position="811"/>
    </location>
</feature>
<accession>A0A0L0S3S1</accession>
<evidence type="ECO:0000313" key="3">
    <source>
        <dbReference type="EMBL" id="KNE57019.1"/>
    </source>
</evidence>
<feature type="region of interest" description="Disordered" evidence="1">
    <location>
        <begin position="633"/>
        <end position="667"/>
    </location>
</feature>
<dbReference type="Pfam" id="PF24923">
    <property type="entry name" value="ATP-grasp_IQCH"/>
    <property type="match status" value="1"/>
</dbReference>
<feature type="compositionally biased region" description="Polar residues" evidence="1">
    <location>
        <begin position="638"/>
        <end position="654"/>
    </location>
</feature>
<reference evidence="3 4" key="1">
    <citation type="submission" date="2009-11" db="EMBL/GenBank/DDBJ databases">
        <title>Annotation of Allomyces macrogynus ATCC 38327.</title>
        <authorList>
            <consortium name="The Broad Institute Genome Sequencing Platform"/>
            <person name="Russ C."/>
            <person name="Cuomo C."/>
            <person name="Burger G."/>
            <person name="Gray M.W."/>
            <person name="Holland P.W.H."/>
            <person name="King N."/>
            <person name="Lang F.B.F."/>
            <person name="Roger A.J."/>
            <person name="Ruiz-Trillo I."/>
            <person name="Young S.K."/>
            <person name="Zeng Q."/>
            <person name="Gargeya S."/>
            <person name="Fitzgerald M."/>
            <person name="Haas B."/>
            <person name="Abouelleil A."/>
            <person name="Alvarado L."/>
            <person name="Arachchi H.M."/>
            <person name="Berlin A."/>
            <person name="Chapman S.B."/>
            <person name="Gearin G."/>
            <person name="Goldberg J."/>
            <person name="Griggs A."/>
            <person name="Gujja S."/>
            <person name="Hansen M."/>
            <person name="Heiman D."/>
            <person name="Howarth C."/>
            <person name="Larimer J."/>
            <person name="Lui A."/>
            <person name="MacDonald P.J.P."/>
            <person name="McCowen C."/>
            <person name="Montmayeur A."/>
            <person name="Murphy C."/>
            <person name="Neiman D."/>
            <person name="Pearson M."/>
            <person name="Priest M."/>
            <person name="Roberts A."/>
            <person name="Saif S."/>
            <person name="Shea T."/>
            <person name="Sisk P."/>
            <person name="Stolte C."/>
            <person name="Sykes S."/>
            <person name="Wortman J."/>
            <person name="Nusbaum C."/>
            <person name="Birren B."/>
        </authorList>
    </citation>
    <scope>NUCLEOTIDE SEQUENCE [LARGE SCALE GENOMIC DNA]</scope>
    <source>
        <strain evidence="3 4">ATCC 38327</strain>
    </source>
</reference>
<feature type="region of interest" description="Disordered" evidence="1">
    <location>
        <begin position="1290"/>
        <end position="1323"/>
    </location>
</feature>
<dbReference type="STRING" id="578462.A0A0L0S3S1"/>
<proteinExistence type="predicted"/>
<organism evidence="3 4">
    <name type="scientific">Allomyces macrogynus (strain ATCC 38327)</name>
    <name type="common">Allomyces javanicus var. macrogynus</name>
    <dbReference type="NCBI Taxonomy" id="578462"/>
    <lineage>
        <taxon>Eukaryota</taxon>
        <taxon>Fungi</taxon>
        <taxon>Fungi incertae sedis</taxon>
        <taxon>Blastocladiomycota</taxon>
        <taxon>Blastocladiomycetes</taxon>
        <taxon>Blastocladiales</taxon>
        <taxon>Blastocladiaceae</taxon>
        <taxon>Allomyces</taxon>
    </lineage>
</organism>
<dbReference type="PROSITE" id="PS50096">
    <property type="entry name" value="IQ"/>
    <property type="match status" value="1"/>
</dbReference>
<evidence type="ECO:0000259" key="2">
    <source>
        <dbReference type="Pfam" id="PF24923"/>
    </source>
</evidence>
<dbReference type="OrthoDB" id="5551092at2759"/>
<keyword evidence="4" id="KW-1185">Reference proteome</keyword>
<dbReference type="eggNOG" id="ENOG502QSF3">
    <property type="taxonomic scope" value="Eukaryota"/>
</dbReference>
<protein>
    <recommendedName>
        <fullName evidence="2">IQCH-like ATP-grasp domain-containing protein</fullName>
    </recommendedName>
</protein>
<dbReference type="EMBL" id="GG745331">
    <property type="protein sequence ID" value="KNE57019.1"/>
    <property type="molecule type" value="Genomic_DNA"/>
</dbReference>
<name>A0A0L0S3S1_ALLM3</name>
<dbReference type="InterPro" id="IPR056855">
    <property type="entry name" value="ATP-grasp_IQCH"/>
</dbReference>
<dbReference type="VEuPathDB" id="FungiDB:AMAG_02779"/>
<sequence length="1371" mass="148287">MDQRNQSYWTERVERQGLYPLINRGLLPRFVDFSPALANFHPKATPFRADLAKGKNGTVDNKQVHVPLFPASGVKSIVGKRPRALSPVPKTPFPSALDVTTDDHDQDNPEPGGDTQQELFISNGRIVENAALAQFLQGRSHAVLANAVTLIQFLERVCLLYAVDLIRINSGTILKLALGILPSKLSFAYCAPAIINATHLNALLAQPGRRYRGMDGHWAAIVKIQATWRMAQQRRVYSEMCVSKSAVRLILAFRRKCLTRAKFYEQVMKALESHVSRCALLRSQLVTNWKDHVKSSWLYHVHVPSSSLQERVRFMMKDVRPFESMHAGRLASAMADRTKVIYVTSTADDPLVELALRYLGRSTRFPRAASRCTIIYPECRTHVPRMSPLSIAMHASMASQSKIRGIIAQDPGASPILHGYIMGHYDVRVASALNIPMLMLPLDQQVKYSTRPGFHEIMEATAARLGIEYDAFSASGLSRTVAPSLRLPPGAATASTTRHTLLHARGGPYTVSPTWPGRQPHLCHVTDEDTMWRTLAQFLLTYPAVNIWMLKIKDEAGRRGVALFHRRRLTFTVSKFDLDEIVVKIKAIPEAITYIGPPHATVGASAAQAGVPIALLGQEAAAVLGRRMSNVWGPNGPGQPNSTAASTRVGSAASQAGKPMGDSAPPPPAQLAYPTLAGFVSSFLKTGGTIEAMFDGLTAERLFVGCHAEIQPTGHVVLVSTWEQTPLIDFDYCVTIVPVRQISTQDLMTQVLHIVPSCIERGILGHVCFDFITYTDRDEVVLHCIDVKPYWSEHASVAGLCKIILDARLDFPVYHGMTGEPVAAATSPIKNQAPAPATCVQAGADSARALCHAGRGFLATDLSHLKPANLRMAGQAKWLNYDLLNQEADRVVQDRKWNTGEEVRTAVIVSGIVHPAFPEVSHRSINAMLAVCGAEMDDMKRMGSLALGAPQKLLFTSDIHCTGAIQRAKEALAIFAYRMQGVSLTEHNCNFVALMDLLHRLDQRIRPMDAVDFPDLVTNHAAIGAPAASTALAVPTAAVLATPLAPIASLGDALNASTAAISTADLFAAPPPTTATTDTVELVLTDPLVRRVFRRVTLSDTLQRHLIGDVQKDPDAAPALTAQDAADMYQAALLAQEMYTLTVTARDFTSVATDMAAVNAQLSTELVAASNARRDRLRERRRQVKRSLKADRMAALSLAAGGVDVHGMDRDMQGVVDTGSGAETPIGPTISIVAEPGSTVAGGARVSSATGGLAAASSRSALARAPSTVVLGSAAASALRLARDERISRAFEDDMGTAKGDGDDDEDEEEDDEEEEGDADDGEFSLSYALAAMSAVSRAPSGNVAADKSPLQKNSALKIMQSMFQNIHNRH</sequence>